<evidence type="ECO:0000313" key="5">
    <source>
        <dbReference type="Proteomes" id="UP000258707"/>
    </source>
</evidence>
<dbReference type="KEGG" id="nan:AArc1_1068"/>
<dbReference type="PANTHER" id="PTHR31964">
    <property type="entry name" value="ADENINE NUCLEOTIDE ALPHA HYDROLASES-LIKE SUPERFAMILY PROTEIN"/>
    <property type="match status" value="1"/>
</dbReference>
<evidence type="ECO:0000313" key="2">
    <source>
        <dbReference type="EMBL" id="AXR77409.1"/>
    </source>
</evidence>
<evidence type="ECO:0000313" key="3">
    <source>
        <dbReference type="EMBL" id="AXR82626.1"/>
    </source>
</evidence>
<dbReference type="AlphaFoldDB" id="A0A346PSY1"/>
<evidence type="ECO:0000313" key="4">
    <source>
        <dbReference type="Proteomes" id="UP000258613"/>
    </source>
</evidence>
<dbReference type="InterPro" id="IPR006015">
    <property type="entry name" value="Universal_stress_UspA"/>
</dbReference>
<reference evidence="5" key="1">
    <citation type="submission" date="2017-10" db="EMBL/GenBank/DDBJ databases">
        <title>Phenotypic and genomic properties of facultatively anaerobic sulfur-reducing natronoarchaea from hypersaline soda lakes.</title>
        <authorList>
            <person name="Sorokin D.Y."/>
            <person name="Kublanov I.V."/>
            <person name="Roman P."/>
            <person name="Sinninghe Damste J.S."/>
            <person name="Golyshin P.N."/>
            <person name="Rojo D."/>
            <person name="Ciordia S."/>
            <person name="Mena Md.C."/>
            <person name="Ferrer M."/>
            <person name="Messina E."/>
            <person name="Smedile F."/>
            <person name="La Spada G."/>
            <person name="La Cono V."/>
            <person name="Yakimov M.M."/>
        </authorList>
    </citation>
    <scope>NUCLEOTIDE SEQUENCE [LARGE SCALE GENOMIC DNA]</scope>
    <source>
        <strain evidence="5">AArc1</strain>
    </source>
</reference>
<dbReference type="PANTHER" id="PTHR31964:SF113">
    <property type="entry name" value="USPA DOMAIN-CONTAINING PROTEIN"/>
    <property type="match status" value="1"/>
</dbReference>
<keyword evidence="4" id="KW-1185">Reference proteome</keyword>
<dbReference type="EMBL" id="CP024047">
    <property type="protein sequence ID" value="AXR77409.1"/>
    <property type="molecule type" value="Genomic_DNA"/>
</dbReference>
<feature type="domain" description="UspA" evidence="1">
    <location>
        <begin position="1"/>
        <end position="141"/>
    </location>
</feature>
<dbReference type="OrthoDB" id="105697at2157"/>
<dbReference type="Pfam" id="PF00582">
    <property type="entry name" value="Usp"/>
    <property type="match status" value="1"/>
</dbReference>
<evidence type="ECO:0000259" key="1">
    <source>
        <dbReference type="Pfam" id="PF00582"/>
    </source>
</evidence>
<name>A0A346PSY1_9EURY</name>
<accession>A0A346PD14</accession>
<dbReference type="SUPFAM" id="SSF52402">
    <property type="entry name" value="Adenine nucleotide alpha hydrolases-like"/>
    <property type="match status" value="1"/>
</dbReference>
<dbReference type="KEGG" id="nag:AArcMg_2636"/>
<protein>
    <submittedName>
        <fullName evidence="2">Nucleotide-binding protein, UspA family</fullName>
    </submittedName>
    <submittedName>
        <fullName evidence="3">Universal stress protein</fullName>
    </submittedName>
</protein>
<reference evidence="3" key="3">
    <citation type="journal article" date="2019" name="Int. J. Syst. Evol. Microbiol.">
        <title>Natronolimnobius sulfurireducens sp. nov. and Halalkaliarchaeum desulfuricum gen. nov., sp. nov., the first sulfur-respiring alkaliphilic haloarchaea from hypersaline alkaline lakes.</title>
        <authorList>
            <person name="Sorokin D.Y."/>
            <person name="Yakimov M."/>
            <person name="Messina E."/>
            <person name="Merkel A.Y."/>
            <person name="Bale N.J."/>
            <person name="Sinninghe Damste J.S."/>
        </authorList>
    </citation>
    <scope>NUCLEOTIDE SEQUENCE</scope>
    <source>
        <strain evidence="3">AArc-Mg</strain>
        <strain evidence="2">AArc1</strain>
    </source>
</reference>
<sequence length="141" mass="15074">MSNSILVPHDGSADGQAALEYALETFPDARLVLFYAIDPFEVTSDEDRLPALSDAWLEDQREEAAALFDDALEDTETGAVTIETETRVGSPPEAIVAAAEDLAVDQVVLGSRGRGQITDARMGSTAELVVKRADVPVTVVR</sequence>
<dbReference type="Gene3D" id="3.40.50.620">
    <property type="entry name" value="HUPs"/>
    <property type="match status" value="1"/>
</dbReference>
<reference evidence="4" key="2">
    <citation type="submission" date="2018-02" db="EMBL/GenBank/DDBJ databases">
        <title>Phenotypic and genomic properties of facultatively anaerobic sulfur-reducing natronoarchaea from hypersaline soda lakes.</title>
        <authorList>
            <person name="Sorokin D.Y."/>
            <person name="Kublanov I.V."/>
            <person name="Roman P."/>
            <person name="Sinninghe Damste J.S."/>
            <person name="Golyshin P.N."/>
            <person name="Rojo D."/>
            <person name="Ciordia S."/>
            <person name="Mena M.D.C."/>
            <person name="Ferrer M."/>
            <person name="Messina E."/>
            <person name="Smedile F."/>
            <person name="La Spada G."/>
            <person name="La Cono V."/>
            <person name="Yakimov M.M."/>
        </authorList>
    </citation>
    <scope>NUCLEOTIDE SEQUENCE [LARGE SCALE GENOMIC DNA]</scope>
    <source>
        <strain evidence="4">AArc-Mg</strain>
    </source>
</reference>
<dbReference type="InterPro" id="IPR014729">
    <property type="entry name" value="Rossmann-like_a/b/a_fold"/>
</dbReference>
<dbReference type="CDD" id="cd00293">
    <property type="entry name" value="USP-like"/>
    <property type="match status" value="1"/>
</dbReference>
<dbReference type="PRINTS" id="PR01438">
    <property type="entry name" value="UNVRSLSTRESS"/>
</dbReference>
<dbReference type="InterPro" id="IPR006016">
    <property type="entry name" value="UspA"/>
</dbReference>
<dbReference type="GeneID" id="37643126"/>
<accession>A0A346PSY1</accession>
<dbReference type="RefSeq" id="WP_117363592.1">
    <property type="nucleotide sequence ID" value="NZ_CP024047.1"/>
</dbReference>
<gene>
    <name evidence="2" type="ORF">AArc1_1068</name>
    <name evidence="3" type="ORF">AArcMg_2636</name>
</gene>
<proteinExistence type="predicted"/>
<dbReference type="Proteomes" id="UP000258613">
    <property type="component" value="Chromosome"/>
</dbReference>
<organism evidence="3 4">
    <name type="scientific">Natrarchaeobaculum sulfurireducens</name>
    <dbReference type="NCBI Taxonomy" id="2044521"/>
    <lineage>
        <taxon>Archaea</taxon>
        <taxon>Methanobacteriati</taxon>
        <taxon>Methanobacteriota</taxon>
        <taxon>Stenosarchaea group</taxon>
        <taxon>Halobacteria</taxon>
        <taxon>Halobacteriales</taxon>
        <taxon>Natrialbaceae</taxon>
        <taxon>Natrarchaeobaculum</taxon>
    </lineage>
</organism>
<dbReference type="EMBL" id="CP027033">
    <property type="protein sequence ID" value="AXR82626.1"/>
    <property type="molecule type" value="Genomic_DNA"/>
</dbReference>
<dbReference type="Proteomes" id="UP000258707">
    <property type="component" value="Chromosome"/>
</dbReference>